<dbReference type="SUPFAM" id="SSF53756">
    <property type="entry name" value="UDP-Glycosyltransferase/glycogen phosphorylase"/>
    <property type="match status" value="1"/>
</dbReference>
<feature type="domain" description="Glycosyltransferase subfamily 4-like N-terminal" evidence="3">
    <location>
        <begin position="63"/>
        <end position="183"/>
    </location>
</feature>
<name>A0A9E6UQJ3_9HYPH</name>
<dbReference type="Proteomes" id="UP000825701">
    <property type="component" value="Chromosome"/>
</dbReference>
<reference evidence="4" key="1">
    <citation type="submission" date="2021-08" db="EMBL/GenBank/DDBJ databases">
        <authorList>
            <person name="Zhang H."/>
            <person name="Xu M."/>
            <person name="Yu Z."/>
            <person name="Yang L."/>
            <person name="Cai Y."/>
        </authorList>
    </citation>
    <scope>NUCLEOTIDE SEQUENCE</scope>
    <source>
        <strain evidence="4">CHL1</strain>
    </source>
</reference>
<dbReference type="Pfam" id="PF00534">
    <property type="entry name" value="Glycos_transf_1"/>
    <property type="match status" value="1"/>
</dbReference>
<dbReference type="CDD" id="cd03801">
    <property type="entry name" value="GT4_PimA-like"/>
    <property type="match status" value="1"/>
</dbReference>
<dbReference type="AlphaFoldDB" id="A0A9E6UQJ3"/>
<evidence type="ECO:0000259" key="3">
    <source>
        <dbReference type="Pfam" id="PF13439"/>
    </source>
</evidence>
<gene>
    <name evidence="4" type="ORF">K6K41_05355</name>
</gene>
<organism evidence="4 5">
    <name type="scientific">Chenggangzhangella methanolivorans</name>
    <dbReference type="NCBI Taxonomy" id="1437009"/>
    <lineage>
        <taxon>Bacteria</taxon>
        <taxon>Pseudomonadati</taxon>
        <taxon>Pseudomonadota</taxon>
        <taxon>Alphaproteobacteria</taxon>
        <taxon>Hyphomicrobiales</taxon>
        <taxon>Methylopilaceae</taxon>
        <taxon>Chenggangzhangella</taxon>
    </lineage>
</organism>
<dbReference type="PANTHER" id="PTHR45947">
    <property type="entry name" value="SULFOQUINOVOSYL TRANSFERASE SQD2"/>
    <property type="match status" value="1"/>
</dbReference>
<evidence type="ECO:0000259" key="2">
    <source>
        <dbReference type="Pfam" id="PF00534"/>
    </source>
</evidence>
<evidence type="ECO:0000313" key="5">
    <source>
        <dbReference type="Proteomes" id="UP000825701"/>
    </source>
</evidence>
<dbReference type="PANTHER" id="PTHR45947:SF3">
    <property type="entry name" value="SULFOQUINOVOSYL TRANSFERASE SQD2"/>
    <property type="match status" value="1"/>
</dbReference>
<dbReference type="InterPro" id="IPR028098">
    <property type="entry name" value="Glyco_trans_4-like_N"/>
</dbReference>
<dbReference type="Gene3D" id="3.40.50.2000">
    <property type="entry name" value="Glycogen Phosphorylase B"/>
    <property type="match status" value="2"/>
</dbReference>
<dbReference type="KEGG" id="cmet:K6K41_05355"/>
<dbReference type="InterPro" id="IPR050194">
    <property type="entry name" value="Glycosyltransferase_grp1"/>
</dbReference>
<feature type="domain" description="Glycosyl transferase family 1" evidence="2">
    <location>
        <begin position="200"/>
        <end position="311"/>
    </location>
</feature>
<evidence type="ECO:0000256" key="1">
    <source>
        <dbReference type="SAM" id="MobiDB-lite"/>
    </source>
</evidence>
<dbReference type="GO" id="GO:0016757">
    <property type="term" value="F:glycosyltransferase activity"/>
    <property type="evidence" value="ECO:0007669"/>
    <property type="project" value="InterPro"/>
</dbReference>
<feature type="compositionally biased region" description="Low complexity" evidence="1">
    <location>
        <begin position="31"/>
        <end position="40"/>
    </location>
</feature>
<accession>A0A9E6UQJ3</accession>
<dbReference type="EMBL" id="CP081869">
    <property type="protein sequence ID" value="QZO01025.1"/>
    <property type="molecule type" value="Genomic_DNA"/>
</dbReference>
<sequence>MSRRERLAAQGRLPRAARPAERPGRGRDPCPGAQRAAGRARLGRRGAGSRALSAGRRPARLEGRQGHAALGPKRTSLEAICHTLVGLVAARRLNPDVVHIHAIGPSLAAPVARALGLKLVVTHHGFDYNRQKWGRFAKTALRLGERLGMRFANRRIAISQEVATYAERRYGKPVSFIPNGVDVAGKPNDVSALQAFGLESGRYVVMVARIVPEKRQLDLIAAFAKLGDLGFKLALVGYAEHGGDYLRRVEAAAKTTPGVVMTGFKVDEELAQLFGHAALFVLPSSHEGMPIALLEALALGVPVLASDISPNLALRLPPDDYFPLGDVDRLAAAMREKLTTPPDPAAVAARIVETEQAYGWGPVVDATIAVYDEARAS</sequence>
<feature type="compositionally biased region" description="Basic and acidic residues" evidence="1">
    <location>
        <begin position="18"/>
        <end position="28"/>
    </location>
</feature>
<dbReference type="InterPro" id="IPR001296">
    <property type="entry name" value="Glyco_trans_1"/>
</dbReference>
<keyword evidence="5" id="KW-1185">Reference proteome</keyword>
<protein>
    <submittedName>
        <fullName evidence="4">Glycosyltransferase family 4 protein</fullName>
    </submittedName>
</protein>
<dbReference type="Pfam" id="PF13439">
    <property type="entry name" value="Glyco_transf_4"/>
    <property type="match status" value="1"/>
</dbReference>
<evidence type="ECO:0000313" key="4">
    <source>
        <dbReference type="EMBL" id="QZO01025.1"/>
    </source>
</evidence>
<feature type="region of interest" description="Disordered" evidence="1">
    <location>
        <begin position="1"/>
        <end position="69"/>
    </location>
</feature>
<proteinExistence type="predicted"/>